<sequence>MAQREEIADGELPVYKFYRPLRLQRRPSKATLWPEAVNQVNCYHMTALGDYLDASPRLIFSPLHETNMPLHLTTPSSLAQFPSQYFHKHPIPLSGPKKLKEASTGIIEIERFDTCTLKCMIDYLYTVILQAYCKALGALIISQNLLRLSMKKKGEVAPHHMLAKAVVDHMSDFYQISRHILFILNNRYERLHAQNSVVRYALMRRGRKYLKFKSSLTASEQCTLTMLPKLRQG</sequence>
<dbReference type="EMBL" id="MSFL01000022">
    <property type="protein sequence ID" value="PWY75019.1"/>
    <property type="molecule type" value="Genomic_DNA"/>
</dbReference>
<dbReference type="RefSeq" id="XP_025397144.1">
    <property type="nucleotide sequence ID" value="XM_025541865.1"/>
</dbReference>
<evidence type="ECO:0000313" key="2">
    <source>
        <dbReference type="Proteomes" id="UP000247233"/>
    </source>
</evidence>
<keyword evidence="2" id="KW-1185">Reference proteome</keyword>
<accession>A0A317VN64</accession>
<proteinExistence type="predicted"/>
<evidence type="ECO:0000313" key="1">
    <source>
        <dbReference type="EMBL" id="PWY75019.1"/>
    </source>
</evidence>
<protein>
    <submittedName>
        <fullName evidence="1">Uncharacterized protein</fullName>
    </submittedName>
</protein>
<dbReference type="Proteomes" id="UP000247233">
    <property type="component" value="Unassembled WGS sequence"/>
</dbReference>
<name>A0A317VN64_9EURO</name>
<gene>
    <name evidence="1" type="ORF">BO70DRAFT_354504</name>
</gene>
<dbReference type="VEuPathDB" id="FungiDB:BO70DRAFT_354504"/>
<comment type="caution">
    <text evidence="1">The sequence shown here is derived from an EMBL/GenBank/DDBJ whole genome shotgun (WGS) entry which is preliminary data.</text>
</comment>
<dbReference type="GeneID" id="37064102"/>
<dbReference type="AlphaFoldDB" id="A0A317VN64"/>
<organism evidence="1 2">
    <name type="scientific">Aspergillus heteromorphus CBS 117.55</name>
    <dbReference type="NCBI Taxonomy" id="1448321"/>
    <lineage>
        <taxon>Eukaryota</taxon>
        <taxon>Fungi</taxon>
        <taxon>Dikarya</taxon>
        <taxon>Ascomycota</taxon>
        <taxon>Pezizomycotina</taxon>
        <taxon>Eurotiomycetes</taxon>
        <taxon>Eurotiomycetidae</taxon>
        <taxon>Eurotiales</taxon>
        <taxon>Aspergillaceae</taxon>
        <taxon>Aspergillus</taxon>
        <taxon>Aspergillus subgen. Circumdati</taxon>
    </lineage>
</organism>
<reference evidence="1 2" key="1">
    <citation type="submission" date="2016-12" db="EMBL/GenBank/DDBJ databases">
        <title>The genomes of Aspergillus section Nigri reveals drivers in fungal speciation.</title>
        <authorList>
            <consortium name="DOE Joint Genome Institute"/>
            <person name="Vesth T.C."/>
            <person name="Nybo J."/>
            <person name="Theobald S."/>
            <person name="Brandl J."/>
            <person name="Frisvad J.C."/>
            <person name="Nielsen K.F."/>
            <person name="Lyhne E.K."/>
            <person name="Kogle M.E."/>
            <person name="Kuo A."/>
            <person name="Riley R."/>
            <person name="Clum A."/>
            <person name="Nolan M."/>
            <person name="Lipzen A."/>
            <person name="Salamov A."/>
            <person name="Henrissat B."/>
            <person name="Wiebenga A."/>
            <person name="De Vries R.P."/>
            <person name="Grigoriev I.V."/>
            <person name="Mortensen U.H."/>
            <person name="Andersen M.R."/>
            <person name="Baker S.E."/>
        </authorList>
    </citation>
    <scope>NUCLEOTIDE SEQUENCE [LARGE SCALE GENOMIC DNA]</scope>
    <source>
        <strain evidence="1 2">CBS 117.55</strain>
    </source>
</reference>